<dbReference type="SUPFAM" id="SSF53850">
    <property type="entry name" value="Periplasmic binding protein-like II"/>
    <property type="match status" value="1"/>
</dbReference>
<dbReference type="Proteomes" id="UP000261111">
    <property type="component" value="Unassembled WGS sequence"/>
</dbReference>
<reference evidence="2 3" key="1">
    <citation type="submission" date="2018-08" db="EMBL/GenBank/DDBJ databases">
        <title>A genome reference for cultivated species of the human gut microbiota.</title>
        <authorList>
            <person name="Zou Y."/>
            <person name="Xue W."/>
            <person name="Luo G."/>
        </authorList>
    </citation>
    <scope>NUCLEOTIDE SEQUENCE [LARGE SCALE GENOMIC DNA]</scope>
    <source>
        <strain evidence="2 3">AF19-21</strain>
    </source>
</reference>
<dbReference type="Pfam" id="PF01547">
    <property type="entry name" value="SBP_bac_1"/>
    <property type="match status" value="1"/>
</dbReference>
<dbReference type="PANTHER" id="PTHR43649">
    <property type="entry name" value="ARABINOSE-BINDING PROTEIN-RELATED"/>
    <property type="match status" value="1"/>
</dbReference>
<name>A0A3E2X1M3_9FIRM</name>
<protein>
    <submittedName>
        <fullName evidence="2">Sugar ABC transporter substrate-binding protein</fullName>
    </submittedName>
</protein>
<accession>A0A3E2X1M3</accession>
<dbReference type="AlphaFoldDB" id="A0A3E2X1M3"/>
<dbReference type="Gene3D" id="3.40.190.10">
    <property type="entry name" value="Periplasmic binding protein-like II"/>
    <property type="match status" value="1"/>
</dbReference>
<proteinExistence type="predicted"/>
<dbReference type="PANTHER" id="PTHR43649:SF12">
    <property type="entry name" value="DIACETYLCHITOBIOSE BINDING PROTEIN DASA"/>
    <property type="match status" value="1"/>
</dbReference>
<dbReference type="CDD" id="cd13585">
    <property type="entry name" value="PBP2_TMBP_like"/>
    <property type="match status" value="1"/>
</dbReference>
<dbReference type="InterPro" id="IPR050490">
    <property type="entry name" value="Bact_solute-bd_prot1"/>
</dbReference>
<feature type="compositionally biased region" description="Basic and acidic residues" evidence="1">
    <location>
        <begin position="8"/>
        <end position="17"/>
    </location>
</feature>
<organism evidence="2 3">
    <name type="scientific">Hungatella hathewayi</name>
    <dbReference type="NCBI Taxonomy" id="154046"/>
    <lineage>
        <taxon>Bacteria</taxon>
        <taxon>Bacillati</taxon>
        <taxon>Bacillota</taxon>
        <taxon>Clostridia</taxon>
        <taxon>Lachnospirales</taxon>
        <taxon>Lachnospiraceae</taxon>
        <taxon>Hungatella</taxon>
    </lineage>
</organism>
<evidence type="ECO:0000313" key="3">
    <source>
        <dbReference type="Proteomes" id="UP000261111"/>
    </source>
</evidence>
<dbReference type="InterPro" id="IPR006059">
    <property type="entry name" value="SBP"/>
</dbReference>
<comment type="caution">
    <text evidence="2">The sequence shown here is derived from an EMBL/GenBank/DDBJ whole genome shotgun (WGS) entry which is preliminary data.</text>
</comment>
<evidence type="ECO:0000313" key="2">
    <source>
        <dbReference type="EMBL" id="RGC35175.1"/>
    </source>
</evidence>
<gene>
    <name evidence="2" type="ORF">DWX41_02495</name>
</gene>
<dbReference type="PROSITE" id="PS50896">
    <property type="entry name" value="LISH"/>
    <property type="match status" value="1"/>
</dbReference>
<dbReference type="InterPro" id="IPR006594">
    <property type="entry name" value="LisH"/>
</dbReference>
<sequence length="435" mass="49420">MMGGCGGKKQEDVKADTEESTSIRFMDVSPSEARENYYKDTFQKFQEETGIEVIYESVPWDDAANKLTVLGTAGQLPDVLTFTESWFGQFTEAEWLYPLDEYVEEHEDEYNEVVKGYTWEQQRQLYGHVYAVPDAFQVSGIYYRKDWAKEIGYEIPTGDDWTWDAYLELIKALTDKEKNRYGNSFRGARGGFDCVQGYLQGITIGKMYDEEGNCLLNSPECVDAFAKWCDIYRDGYVPEDSVNWGFAEMVDNFASGLTGTLWNDSEVALTLSQKMSDDEWGVLPVPVCKDGTRIIRTSNPYSYVVSSQTKNKEAAIELIDFLSRTDNNMQYCLQTGAIPVKADVGDDENYGEDGIYAPFVAQLNQQDAIFPTNYGPFDVTDLHQETLHVEMQKCLLGEQTEQETLDILSNELSSRMKKHLEENPGSKVPEPIVIQ</sequence>
<feature type="region of interest" description="Disordered" evidence="1">
    <location>
        <begin position="1"/>
        <end position="21"/>
    </location>
</feature>
<evidence type="ECO:0000256" key="1">
    <source>
        <dbReference type="SAM" id="MobiDB-lite"/>
    </source>
</evidence>
<dbReference type="EMBL" id="QVIA01000002">
    <property type="protein sequence ID" value="RGC35175.1"/>
    <property type="molecule type" value="Genomic_DNA"/>
</dbReference>